<feature type="region of interest" description="Disordered" evidence="1">
    <location>
        <begin position="53"/>
        <end position="90"/>
    </location>
</feature>
<dbReference type="AlphaFoldDB" id="A0A8J9YCU3"/>
<gene>
    <name evidence="2" type="ORF">BINO364_LOCUS8929</name>
</gene>
<name>A0A8J9YCU3_9NEOP</name>
<evidence type="ECO:0000313" key="3">
    <source>
        <dbReference type="Proteomes" id="UP000838878"/>
    </source>
</evidence>
<feature type="non-terminal residue" evidence="2">
    <location>
        <position position="90"/>
    </location>
</feature>
<dbReference type="EMBL" id="OV170223">
    <property type="protein sequence ID" value="CAH0723056.1"/>
    <property type="molecule type" value="Genomic_DNA"/>
</dbReference>
<organism evidence="2 3">
    <name type="scientific">Brenthis ino</name>
    <name type="common">lesser marbled fritillary</name>
    <dbReference type="NCBI Taxonomy" id="405034"/>
    <lineage>
        <taxon>Eukaryota</taxon>
        <taxon>Metazoa</taxon>
        <taxon>Ecdysozoa</taxon>
        <taxon>Arthropoda</taxon>
        <taxon>Hexapoda</taxon>
        <taxon>Insecta</taxon>
        <taxon>Pterygota</taxon>
        <taxon>Neoptera</taxon>
        <taxon>Endopterygota</taxon>
        <taxon>Lepidoptera</taxon>
        <taxon>Glossata</taxon>
        <taxon>Ditrysia</taxon>
        <taxon>Papilionoidea</taxon>
        <taxon>Nymphalidae</taxon>
        <taxon>Heliconiinae</taxon>
        <taxon>Argynnini</taxon>
        <taxon>Brenthis</taxon>
    </lineage>
</organism>
<evidence type="ECO:0000313" key="2">
    <source>
        <dbReference type="EMBL" id="CAH0723056.1"/>
    </source>
</evidence>
<protein>
    <submittedName>
        <fullName evidence="2">Uncharacterized protein</fullName>
    </submittedName>
</protein>
<dbReference type="Proteomes" id="UP000838878">
    <property type="component" value="Chromosome 3"/>
</dbReference>
<sequence>MPITDPIQFNESIWNIVLRRRSRPRLGRRPARLRGVENRRPRERCIHQCPVHARRSGECAGAGRPRDRSDEWGDSRAGRHLTTREEERVH</sequence>
<reference evidence="2" key="1">
    <citation type="submission" date="2021-12" db="EMBL/GenBank/DDBJ databases">
        <authorList>
            <person name="Martin H S."/>
        </authorList>
    </citation>
    <scope>NUCLEOTIDE SEQUENCE</scope>
</reference>
<feature type="compositionally biased region" description="Basic and acidic residues" evidence="1">
    <location>
        <begin position="64"/>
        <end position="90"/>
    </location>
</feature>
<accession>A0A8J9YCU3</accession>
<keyword evidence="3" id="KW-1185">Reference proteome</keyword>
<evidence type="ECO:0000256" key="1">
    <source>
        <dbReference type="SAM" id="MobiDB-lite"/>
    </source>
</evidence>
<proteinExistence type="predicted"/>